<name>A0A2J7QJJ8_9NEOP</name>
<comment type="caution">
    <text evidence="2">The sequence shown here is derived from an EMBL/GenBank/DDBJ whole genome shotgun (WGS) entry which is preliminary data.</text>
</comment>
<keyword evidence="1" id="KW-0812">Transmembrane</keyword>
<proteinExistence type="predicted"/>
<accession>A0A2J7QJJ8</accession>
<keyword evidence="1" id="KW-1133">Transmembrane helix</keyword>
<keyword evidence="1" id="KW-0472">Membrane</keyword>
<dbReference type="InParanoid" id="A0A2J7QJJ8"/>
<feature type="transmembrane region" description="Helical" evidence="1">
    <location>
        <begin position="76"/>
        <end position="93"/>
    </location>
</feature>
<keyword evidence="3" id="KW-1185">Reference proteome</keyword>
<sequence>MVLYPCETWFLTLRGEHTLRLFDNTSRPAIQEFPNVLWKPKFHYRVHKSPPLVPILSQMNPLHTTQSSFSNIHSNIIFVLIFVFLAVPFFLAFPPVPCLSEFV</sequence>
<gene>
    <name evidence="2" type="ORF">B7P43_G07443</name>
</gene>
<evidence type="ECO:0000313" key="3">
    <source>
        <dbReference type="Proteomes" id="UP000235965"/>
    </source>
</evidence>
<organism evidence="2 3">
    <name type="scientific">Cryptotermes secundus</name>
    <dbReference type="NCBI Taxonomy" id="105785"/>
    <lineage>
        <taxon>Eukaryota</taxon>
        <taxon>Metazoa</taxon>
        <taxon>Ecdysozoa</taxon>
        <taxon>Arthropoda</taxon>
        <taxon>Hexapoda</taxon>
        <taxon>Insecta</taxon>
        <taxon>Pterygota</taxon>
        <taxon>Neoptera</taxon>
        <taxon>Polyneoptera</taxon>
        <taxon>Dictyoptera</taxon>
        <taxon>Blattodea</taxon>
        <taxon>Blattoidea</taxon>
        <taxon>Termitoidae</taxon>
        <taxon>Kalotermitidae</taxon>
        <taxon>Cryptotermitinae</taxon>
        <taxon>Cryptotermes</taxon>
    </lineage>
</organism>
<dbReference type="EMBL" id="NEVH01013554">
    <property type="protein sequence ID" value="PNF28757.1"/>
    <property type="molecule type" value="Genomic_DNA"/>
</dbReference>
<evidence type="ECO:0000256" key="1">
    <source>
        <dbReference type="SAM" id="Phobius"/>
    </source>
</evidence>
<reference evidence="2 3" key="1">
    <citation type="submission" date="2017-12" db="EMBL/GenBank/DDBJ databases">
        <title>Hemimetabolous genomes reveal molecular basis of termite eusociality.</title>
        <authorList>
            <person name="Harrison M.C."/>
            <person name="Jongepier E."/>
            <person name="Robertson H.M."/>
            <person name="Arning N."/>
            <person name="Bitard-Feildel T."/>
            <person name="Chao H."/>
            <person name="Childers C.P."/>
            <person name="Dinh H."/>
            <person name="Doddapaneni H."/>
            <person name="Dugan S."/>
            <person name="Gowin J."/>
            <person name="Greiner C."/>
            <person name="Han Y."/>
            <person name="Hu H."/>
            <person name="Hughes D.S.T."/>
            <person name="Huylmans A.-K."/>
            <person name="Kemena C."/>
            <person name="Kremer L.P.M."/>
            <person name="Lee S.L."/>
            <person name="Lopez-Ezquerra A."/>
            <person name="Mallet L."/>
            <person name="Monroy-Kuhn J.M."/>
            <person name="Moser A."/>
            <person name="Murali S.C."/>
            <person name="Muzny D.M."/>
            <person name="Otani S."/>
            <person name="Piulachs M.-D."/>
            <person name="Poelchau M."/>
            <person name="Qu J."/>
            <person name="Schaub F."/>
            <person name="Wada-Katsumata A."/>
            <person name="Worley K.C."/>
            <person name="Xie Q."/>
            <person name="Ylla G."/>
            <person name="Poulsen M."/>
            <person name="Gibbs R.A."/>
            <person name="Schal C."/>
            <person name="Richards S."/>
            <person name="Belles X."/>
            <person name="Korb J."/>
            <person name="Bornberg-Bauer E."/>
        </authorList>
    </citation>
    <scope>NUCLEOTIDE SEQUENCE [LARGE SCALE GENOMIC DNA]</scope>
    <source>
        <tissue evidence="2">Whole body</tissue>
    </source>
</reference>
<dbReference type="AlphaFoldDB" id="A0A2J7QJJ8"/>
<dbReference type="Proteomes" id="UP000235965">
    <property type="component" value="Unassembled WGS sequence"/>
</dbReference>
<evidence type="ECO:0000313" key="2">
    <source>
        <dbReference type="EMBL" id="PNF28757.1"/>
    </source>
</evidence>
<protein>
    <submittedName>
        <fullName evidence="2">Uncharacterized protein</fullName>
    </submittedName>
</protein>